<reference evidence="2" key="1">
    <citation type="journal article" date="2014" name="Front. Microbiol.">
        <title>High frequency of phylogenetically diverse reductive dehalogenase-homologous genes in deep subseafloor sedimentary metagenomes.</title>
        <authorList>
            <person name="Kawai M."/>
            <person name="Futagami T."/>
            <person name="Toyoda A."/>
            <person name="Takaki Y."/>
            <person name="Nishi S."/>
            <person name="Hori S."/>
            <person name="Arai W."/>
            <person name="Tsubouchi T."/>
            <person name="Morono Y."/>
            <person name="Uchiyama I."/>
            <person name="Ito T."/>
            <person name="Fujiyama A."/>
            <person name="Inagaki F."/>
            <person name="Takami H."/>
        </authorList>
    </citation>
    <scope>NUCLEOTIDE SEQUENCE</scope>
    <source>
        <strain evidence="2">Expedition CK06-06</strain>
    </source>
</reference>
<dbReference type="Gene3D" id="3.30.2290.10">
    <property type="entry name" value="PmbA/TldD superfamily"/>
    <property type="match status" value="1"/>
</dbReference>
<dbReference type="EMBL" id="BART01029798">
    <property type="protein sequence ID" value="GAH10875.1"/>
    <property type="molecule type" value="Genomic_DNA"/>
</dbReference>
<dbReference type="SUPFAM" id="SSF111283">
    <property type="entry name" value="Putative modulator of DNA gyrase, PmbA/TldD"/>
    <property type="match status" value="1"/>
</dbReference>
<dbReference type="GO" id="GO:0008237">
    <property type="term" value="F:metallopeptidase activity"/>
    <property type="evidence" value="ECO:0007669"/>
    <property type="project" value="InterPro"/>
</dbReference>
<dbReference type="GO" id="GO:0006508">
    <property type="term" value="P:proteolysis"/>
    <property type="evidence" value="ECO:0007669"/>
    <property type="project" value="InterPro"/>
</dbReference>
<gene>
    <name evidence="2" type="ORF">S01H4_52199</name>
</gene>
<dbReference type="InterPro" id="IPR002510">
    <property type="entry name" value="Metalloprtase-TldD/E_N"/>
</dbReference>
<dbReference type="AlphaFoldDB" id="X1DRI7"/>
<dbReference type="InterPro" id="IPR036059">
    <property type="entry name" value="TldD/PmbA_sf"/>
</dbReference>
<dbReference type="InterPro" id="IPR035068">
    <property type="entry name" value="TldD/PmbA_N"/>
</dbReference>
<dbReference type="Pfam" id="PF01523">
    <property type="entry name" value="PmbA_TldD_1st"/>
    <property type="match status" value="1"/>
</dbReference>
<accession>X1DRI7</accession>
<proteinExistence type="predicted"/>
<feature type="non-terminal residue" evidence="2">
    <location>
        <position position="59"/>
    </location>
</feature>
<name>X1DRI7_9ZZZZ</name>
<evidence type="ECO:0000313" key="2">
    <source>
        <dbReference type="EMBL" id="GAH10875.1"/>
    </source>
</evidence>
<sequence length="59" mass="6591">MFNKMQTILSKVDADYSDVRYEIKKETVISFNGKELTKIGSNSTDGYVLRVLKNGGLSS</sequence>
<feature type="domain" description="Metalloprotease TldD/E N-terminal" evidence="1">
    <location>
        <begin position="18"/>
        <end position="57"/>
    </location>
</feature>
<evidence type="ECO:0000259" key="1">
    <source>
        <dbReference type="Pfam" id="PF01523"/>
    </source>
</evidence>
<protein>
    <recommendedName>
        <fullName evidence="1">Metalloprotease TldD/E N-terminal domain-containing protein</fullName>
    </recommendedName>
</protein>
<organism evidence="2">
    <name type="scientific">marine sediment metagenome</name>
    <dbReference type="NCBI Taxonomy" id="412755"/>
    <lineage>
        <taxon>unclassified sequences</taxon>
        <taxon>metagenomes</taxon>
        <taxon>ecological metagenomes</taxon>
    </lineage>
</organism>
<comment type="caution">
    <text evidence="2">The sequence shown here is derived from an EMBL/GenBank/DDBJ whole genome shotgun (WGS) entry which is preliminary data.</text>
</comment>